<dbReference type="PANTHER" id="PTHR43394">
    <property type="entry name" value="ATP-DEPENDENT PERMEASE MDL1, MITOCHONDRIAL"/>
    <property type="match status" value="1"/>
</dbReference>
<dbReference type="PANTHER" id="PTHR43394:SF1">
    <property type="entry name" value="ATP-BINDING CASSETTE SUB-FAMILY B MEMBER 10, MITOCHONDRIAL"/>
    <property type="match status" value="1"/>
</dbReference>
<dbReference type="Gene3D" id="3.90.70.10">
    <property type="entry name" value="Cysteine proteinases"/>
    <property type="match status" value="1"/>
</dbReference>
<keyword evidence="13" id="KW-1185">Reference proteome</keyword>
<keyword evidence="6 8" id="KW-1133">Transmembrane helix</keyword>
<dbReference type="InterPro" id="IPR036640">
    <property type="entry name" value="ABC1_TM_sf"/>
</dbReference>
<dbReference type="SUPFAM" id="SSF52540">
    <property type="entry name" value="P-loop containing nucleoside triphosphate hydrolases"/>
    <property type="match status" value="1"/>
</dbReference>
<evidence type="ECO:0000256" key="7">
    <source>
        <dbReference type="ARBA" id="ARBA00023136"/>
    </source>
</evidence>
<comment type="caution">
    <text evidence="12">The sequence shown here is derived from an EMBL/GenBank/DDBJ whole genome shotgun (WGS) entry which is preliminary data.</text>
</comment>
<feature type="transmembrane region" description="Helical" evidence="8">
    <location>
        <begin position="202"/>
        <end position="223"/>
    </location>
</feature>
<proteinExistence type="predicted"/>
<dbReference type="PROSITE" id="PS00211">
    <property type="entry name" value="ABC_TRANSPORTER_1"/>
    <property type="match status" value="1"/>
</dbReference>
<dbReference type="PROSITE" id="PS50929">
    <property type="entry name" value="ABC_TM1F"/>
    <property type="match status" value="1"/>
</dbReference>
<evidence type="ECO:0000313" key="12">
    <source>
        <dbReference type="EMBL" id="MBS7233603.1"/>
    </source>
</evidence>
<evidence type="ECO:0000256" key="6">
    <source>
        <dbReference type="ARBA" id="ARBA00022989"/>
    </source>
</evidence>
<dbReference type="InterPro" id="IPR003439">
    <property type="entry name" value="ABC_transporter-like_ATP-bd"/>
</dbReference>
<dbReference type="InterPro" id="IPR003593">
    <property type="entry name" value="AAA+_ATPase"/>
</dbReference>
<evidence type="ECO:0000313" key="13">
    <source>
        <dbReference type="Proteomes" id="UP000722625"/>
    </source>
</evidence>
<comment type="subcellular location">
    <subcellularLocation>
        <location evidence="1">Cell membrane</location>
        <topology evidence="1">Multi-pass membrane protein</topology>
    </subcellularLocation>
</comment>
<keyword evidence="5" id="KW-0067">ATP-binding</keyword>
<keyword evidence="2 8" id="KW-0812">Transmembrane</keyword>
<sequence>MNFTHQQDQMDCGPACLSMIASFYKKNYSLRFLRDHSFISREGVSLLGITEAAQRIGFETVSAQLTVEELQEMQLPCILHWNKNHFVVLSKISTNSFTKKKLFTIADPGHGFISLNQEKFNKAWFSDANTGVALFLEPTEEFYKKIPQKIEKLSVKYILSYLIPYKKKFILLFFMLLLGSGLTLIFPFLTQSLIDNGVNKKNMSFITLILLAQLGLFLGSITIEIIRNSIMLFVGTKISITIISDYLKKILNLSVQFFDSKMTGDFAQRIQDNEKIEHFLTSQSLVTFFSMMTFSVFFGVLWYYDFKILEVYLILTILSIAWSFYWLRKRKVLDYFHFQQRSENQESILEIINGVTEMKLNQFEDFKRNEWEKIQQKLFRTNIRILKLDQFQLSGFEFLNQLKNILVTFLAASYVVKGSMSLGQLLSVSYIIGQMNAPINQLITFFRSLQEAKLSLERLNEVQNHPDEEEERLMKLDTVNSKSPILGIMFEHVNFQYEGPKSPYILKNINLFVPEGKITAIVGSSGSGKTTLMKLLLKFYTPTTGSIFYNSNNIHDISPKSIRQSCGVVMQDGFIFSDTIERNIATGDESINDEKLKMAVKIANIENFIEALPLKYNTKIGASGNGISGGQKQRILIARAVYKNPHYIFFDEATSALDAENEKIIHDNLQEFFKGKTVVIIAHRLSTVKNADNIIVLKDGEIVENGNHQELVSNRASYFNLVKNQLELGN</sequence>
<keyword evidence="7 8" id="KW-0472">Membrane</keyword>
<dbReference type="PROSITE" id="PS50990">
    <property type="entry name" value="PEPTIDASE_C39"/>
    <property type="match status" value="1"/>
</dbReference>
<feature type="transmembrane region" description="Helical" evidence="8">
    <location>
        <begin position="169"/>
        <end position="190"/>
    </location>
</feature>
<evidence type="ECO:0000256" key="5">
    <source>
        <dbReference type="ARBA" id="ARBA00022840"/>
    </source>
</evidence>
<feature type="transmembrane region" description="Helical" evidence="8">
    <location>
        <begin position="285"/>
        <end position="304"/>
    </location>
</feature>
<evidence type="ECO:0000256" key="3">
    <source>
        <dbReference type="ARBA" id="ARBA00022741"/>
    </source>
</evidence>
<evidence type="ECO:0000256" key="1">
    <source>
        <dbReference type="ARBA" id="ARBA00004651"/>
    </source>
</evidence>
<dbReference type="InterPro" id="IPR011527">
    <property type="entry name" value="ABC1_TM_dom"/>
</dbReference>
<dbReference type="InterPro" id="IPR017871">
    <property type="entry name" value="ABC_transporter-like_CS"/>
</dbReference>
<feature type="domain" description="ABC transmembrane type-1" evidence="10">
    <location>
        <begin position="170"/>
        <end position="451"/>
    </location>
</feature>
<dbReference type="Gene3D" id="3.40.50.300">
    <property type="entry name" value="P-loop containing nucleotide triphosphate hydrolases"/>
    <property type="match status" value="1"/>
</dbReference>
<feature type="domain" description="ABC transporter" evidence="9">
    <location>
        <begin position="488"/>
        <end position="724"/>
    </location>
</feature>
<evidence type="ECO:0000256" key="8">
    <source>
        <dbReference type="SAM" id="Phobius"/>
    </source>
</evidence>
<accession>A0ABS5PI95</accession>
<reference evidence="12 13" key="1">
    <citation type="journal article" date="2018" name="Int. J. Syst. Evol. Microbiol.">
        <title>Flavobacterium chryseum sp. nov. and Flavobacterium psychroterrae sp. nov., novel environmental bacteria isolated from Antarctica.</title>
        <authorList>
            <person name="Kralova S."/>
            <person name="Svec P."/>
            <person name="Busse H.J."/>
            <person name="Stankova E."/>
            <person name="Vaczi P."/>
            <person name="Sedlacek I."/>
        </authorList>
    </citation>
    <scope>NUCLEOTIDE SEQUENCE [LARGE SCALE GENOMIC DNA]</scope>
    <source>
        <strain evidence="12 13">CCM 8827</strain>
    </source>
</reference>
<name>A0ABS5PI95_9FLAO</name>
<feature type="domain" description="Peptidase C39" evidence="11">
    <location>
        <begin position="6"/>
        <end position="131"/>
    </location>
</feature>
<dbReference type="InterPro" id="IPR039421">
    <property type="entry name" value="Type_1_exporter"/>
</dbReference>
<dbReference type="EMBL" id="JAGYVZ010000029">
    <property type="protein sequence ID" value="MBS7233603.1"/>
    <property type="molecule type" value="Genomic_DNA"/>
</dbReference>
<evidence type="ECO:0000259" key="9">
    <source>
        <dbReference type="PROSITE" id="PS50893"/>
    </source>
</evidence>
<dbReference type="SUPFAM" id="SSF90123">
    <property type="entry name" value="ABC transporter transmembrane region"/>
    <property type="match status" value="1"/>
</dbReference>
<evidence type="ECO:0000259" key="10">
    <source>
        <dbReference type="PROSITE" id="PS50929"/>
    </source>
</evidence>
<dbReference type="Pfam" id="PF00005">
    <property type="entry name" value="ABC_tran"/>
    <property type="match status" value="1"/>
</dbReference>
<protein>
    <submittedName>
        <fullName evidence="12">Peptidase domain-containing ABC transporter</fullName>
    </submittedName>
</protein>
<dbReference type="CDD" id="cd18571">
    <property type="entry name" value="ABC_6TM_peptidase_like"/>
    <property type="match status" value="1"/>
</dbReference>
<dbReference type="PROSITE" id="PS50893">
    <property type="entry name" value="ABC_TRANSPORTER_2"/>
    <property type="match status" value="1"/>
</dbReference>
<evidence type="ECO:0000256" key="2">
    <source>
        <dbReference type="ARBA" id="ARBA00022692"/>
    </source>
</evidence>
<dbReference type="SMART" id="SM00382">
    <property type="entry name" value="AAA"/>
    <property type="match status" value="1"/>
</dbReference>
<dbReference type="Gene3D" id="1.20.1560.10">
    <property type="entry name" value="ABC transporter type 1, transmembrane domain"/>
    <property type="match status" value="1"/>
</dbReference>
<dbReference type="InterPro" id="IPR027417">
    <property type="entry name" value="P-loop_NTPase"/>
</dbReference>
<organism evidence="12 13">
    <name type="scientific">Flavobacterium psychroterrae</name>
    <dbReference type="NCBI Taxonomy" id="2133767"/>
    <lineage>
        <taxon>Bacteria</taxon>
        <taxon>Pseudomonadati</taxon>
        <taxon>Bacteroidota</taxon>
        <taxon>Flavobacteriia</taxon>
        <taxon>Flavobacteriales</taxon>
        <taxon>Flavobacteriaceae</taxon>
        <taxon>Flavobacterium</taxon>
    </lineage>
</organism>
<keyword evidence="3" id="KW-0547">Nucleotide-binding</keyword>
<evidence type="ECO:0000259" key="11">
    <source>
        <dbReference type="PROSITE" id="PS50990"/>
    </source>
</evidence>
<dbReference type="CDD" id="cd02418">
    <property type="entry name" value="Peptidase_C39B"/>
    <property type="match status" value="1"/>
</dbReference>
<dbReference type="Pfam" id="PF00664">
    <property type="entry name" value="ABC_membrane"/>
    <property type="match status" value="1"/>
</dbReference>
<gene>
    <name evidence="12" type="ORF">KHA90_21550</name>
</gene>
<feature type="transmembrane region" description="Helical" evidence="8">
    <location>
        <begin position="310"/>
        <end position="327"/>
    </location>
</feature>
<evidence type="ECO:0000256" key="4">
    <source>
        <dbReference type="ARBA" id="ARBA00022801"/>
    </source>
</evidence>
<dbReference type="Pfam" id="PF03412">
    <property type="entry name" value="Peptidase_C39"/>
    <property type="match status" value="1"/>
</dbReference>
<keyword evidence="4" id="KW-0378">Hydrolase</keyword>
<dbReference type="InterPro" id="IPR005074">
    <property type="entry name" value="Peptidase_C39"/>
</dbReference>
<dbReference type="Proteomes" id="UP000722625">
    <property type="component" value="Unassembled WGS sequence"/>
</dbReference>